<name>A0A328AIZ9_9CAUL</name>
<dbReference type="GO" id="GO:0020037">
    <property type="term" value="F:heme binding"/>
    <property type="evidence" value="ECO:0007669"/>
    <property type="project" value="InterPro"/>
</dbReference>
<gene>
    <name evidence="16" type="ORF">DJ017_09885</name>
</gene>
<dbReference type="OrthoDB" id="9765776at2"/>
<feature type="domain" description="PAC" evidence="14">
    <location>
        <begin position="358"/>
        <end position="412"/>
    </location>
</feature>
<dbReference type="Pfam" id="PF01152">
    <property type="entry name" value="Bac_globin"/>
    <property type="match status" value="1"/>
</dbReference>
<evidence type="ECO:0000256" key="10">
    <source>
        <dbReference type="PROSITE-ProRule" id="PRU00284"/>
    </source>
</evidence>
<dbReference type="EMBL" id="QFYQ01000001">
    <property type="protein sequence ID" value="RAK54812.1"/>
    <property type="molecule type" value="Genomic_DNA"/>
</dbReference>
<dbReference type="InterPro" id="IPR001610">
    <property type="entry name" value="PAC"/>
</dbReference>
<evidence type="ECO:0000256" key="5">
    <source>
        <dbReference type="ARBA" id="ARBA00022723"/>
    </source>
</evidence>
<dbReference type="PRINTS" id="PR00260">
    <property type="entry name" value="CHEMTRNSDUCR"/>
</dbReference>
<dbReference type="SUPFAM" id="SSF46458">
    <property type="entry name" value="Globin-like"/>
    <property type="match status" value="1"/>
</dbReference>
<proteinExistence type="inferred from homology"/>
<feature type="domain" description="Methyl-accepting transducer" evidence="12">
    <location>
        <begin position="541"/>
        <end position="777"/>
    </location>
</feature>
<reference evidence="17" key="1">
    <citation type="submission" date="2018-05" db="EMBL/GenBank/DDBJ databases">
        <authorList>
            <person name="Li X."/>
        </authorList>
    </citation>
    <scope>NUCLEOTIDE SEQUENCE [LARGE SCALE GENOMIC DNA]</scope>
    <source>
        <strain evidence="17">LX32</strain>
    </source>
</reference>
<evidence type="ECO:0000259" key="15">
    <source>
        <dbReference type="PROSITE" id="PS50192"/>
    </source>
</evidence>
<dbReference type="PROSITE" id="PS50112">
    <property type="entry name" value="PAS"/>
    <property type="match status" value="1"/>
</dbReference>
<evidence type="ECO:0000259" key="14">
    <source>
        <dbReference type="PROSITE" id="PS50113"/>
    </source>
</evidence>
<dbReference type="InterPro" id="IPR000700">
    <property type="entry name" value="PAS-assoc_C"/>
</dbReference>
<evidence type="ECO:0000256" key="9">
    <source>
        <dbReference type="PIRSR" id="PIRSR601486-1"/>
    </source>
</evidence>
<dbReference type="GO" id="GO:0046872">
    <property type="term" value="F:metal ion binding"/>
    <property type="evidence" value="ECO:0007669"/>
    <property type="project" value="UniProtKB-KW"/>
</dbReference>
<dbReference type="PROSITE" id="PS50192">
    <property type="entry name" value="T_SNARE"/>
    <property type="match status" value="1"/>
</dbReference>
<dbReference type="GO" id="GO:0019825">
    <property type="term" value="F:oxygen binding"/>
    <property type="evidence" value="ECO:0007669"/>
    <property type="project" value="InterPro"/>
</dbReference>
<dbReference type="CDD" id="cd11386">
    <property type="entry name" value="MCP_signal"/>
    <property type="match status" value="1"/>
</dbReference>
<dbReference type="InterPro" id="IPR001486">
    <property type="entry name" value="Hemoglobin_trunc"/>
</dbReference>
<dbReference type="PANTHER" id="PTHR32089:SF112">
    <property type="entry name" value="LYSOZYME-LIKE PROTEIN-RELATED"/>
    <property type="match status" value="1"/>
</dbReference>
<dbReference type="PROSITE" id="PS50111">
    <property type="entry name" value="CHEMOTAXIS_TRANSDUC_2"/>
    <property type="match status" value="1"/>
</dbReference>
<feature type="binding site" description="distal binding residue" evidence="9">
    <location>
        <position position="83"/>
    </location>
    <ligand>
        <name>heme</name>
        <dbReference type="ChEBI" id="CHEBI:30413"/>
    </ligand>
    <ligandPart>
        <name>Fe</name>
        <dbReference type="ChEBI" id="CHEBI:18248"/>
    </ligandPart>
</feature>
<evidence type="ECO:0000313" key="17">
    <source>
        <dbReference type="Proteomes" id="UP000249254"/>
    </source>
</evidence>
<dbReference type="PANTHER" id="PTHR32089">
    <property type="entry name" value="METHYL-ACCEPTING CHEMOTAXIS PROTEIN MCPB"/>
    <property type="match status" value="1"/>
</dbReference>
<dbReference type="InterPro" id="IPR000014">
    <property type="entry name" value="PAS"/>
</dbReference>
<dbReference type="InterPro" id="IPR004089">
    <property type="entry name" value="MCPsignal_dom"/>
</dbReference>
<evidence type="ECO:0000313" key="16">
    <source>
        <dbReference type="EMBL" id="RAK54812.1"/>
    </source>
</evidence>
<keyword evidence="3" id="KW-0472">Membrane</keyword>
<keyword evidence="6 9" id="KW-0408">Iron</keyword>
<feature type="domain" description="T-SNARE coiled-coil homology" evidence="15">
    <location>
        <begin position="693"/>
        <end position="755"/>
    </location>
</feature>
<dbReference type="Gene3D" id="3.30.450.20">
    <property type="entry name" value="PAS domain"/>
    <property type="match status" value="3"/>
</dbReference>
<keyword evidence="7 10" id="KW-0807">Transducer</keyword>
<keyword evidence="5 9" id="KW-0479">Metal-binding</keyword>
<dbReference type="Proteomes" id="UP000249254">
    <property type="component" value="Unassembled WGS sequence"/>
</dbReference>
<comment type="similarity">
    <text evidence="8">Belongs to the methyl-accepting chemotaxis (MCP) protein family.</text>
</comment>
<feature type="domain" description="PAC" evidence="14">
    <location>
        <begin position="238"/>
        <end position="290"/>
    </location>
</feature>
<evidence type="ECO:0000256" key="6">
    <source>
        <dbReference type="ARBA" id="ARBA00023004"/>
    </source>
</evidence>
<dbReference type="GO" id="GO:0007165">
    <property type="term" value="P:signal transduction"/>
    <property type="evidence" value="ECO:0007669"/>
    <property type="project" value="UniProtKB-KW"/>
</dbReference>
<dbReference type="GO" id="GO:0006935">
    <property type="term" value="P:chemotaxis"/>
    <property type="evidence" value="ECO:0007669"/>
    <property type="project" value="InterPro"/>
</dbReference>
<dbReference type="InterPro" id="IPR004090">
    <property type="entry name" value="Chemotax_Me-accpt_rcpt"/>
</dbReference>
<dbReference type="GO" id="GO:0005886">
    <property type="term" value="C:plasma membrane"/>
    <property type="evidence" value="ECO:0007669"/>
    <property type="project" value="UniProtKB-SubCell"/>
</dbReference>
<dbReference type="InterPro" id="IPR013655">
    <property type="entry name" value="PAS_fold_3"/>
</dbReference>
<dbReference type="CDD" id="cd00454">
    <property type="entry name" value="TrHb1_N"/>
    <property type="match status" value="1"/>
</dbReference>
<feature type="region of interest" description="Disordered" evidence="11">
    <location>
        <begin position="134"/>
        <end position="153"/>
    </location>
</feature>
<evidence type="ECO:0000256" key="7">
    <source>
        <dbReference type="ARBA" id="ARBA00023224"/>
    </source>
</evidence>
<dbReference type="RefSeq" id="WP_111528562.1">
    <property type="nucleotide sequence ID" value="NZ_QFYQ01000001.1"/>
</dbReference>
<evidence type="ECO:0000256" key="1">
    <source>
        <dbReference type="ARBA" id="ARBA00004429"/>
    </source>
</evidence>
<comment type="caution">
    <text evidence="16">The sequence shown here is derived from an EMBL/GenBank/DDBJ whole genome shotgun (WGS) entry which is preliminary data.</text>
</comment>
<evidence type="ECO:0000259" key="12">
    <source>
        <dbReference type="PROSITE" id="PS50111"/>
    </source>
</evidence>
<evidence type="ECO:0000256" key="4">
    <source>
        <dbReference type="ARBA" id="ARBA00022617"/>
    </source>
</evidence>
<dbReference type="Pfam" id="PF08447">
    <property type="entry name" value="PAS_3"/>
    <property type="match status" value="2"/>
</dbReference>
<dbReference type="PROSITE" id="PS50113">
    <property type="entry name" value="PAC"/>
    <property type="match status" value="2"/>
</dbReference>
<dbReference type="SUPFAM" id="SSF55785">
    <property type="entry name" value="PYP-like sensor domain (PAS domain)"/>
    <property type="match status" value="2"/>
</dbReference>
<dbReference type="InterPro" id="IPR009050">
    <property type="entry name" value="Globin-like_sf"/>
</dbReference>
<keyword evidence="17" id="KW-1185">Reference proteome</keyword>
<evidence type="ECO:0000256" key="8">
    <source>
        <dbReference type="ARBA" id="ARBA00029447"/>
    </source>
</evidence>
<dbReference type="NCBIfam" id="TIGR00229">
    <property type="entry name" value="sensory_box"/>
    <property type="match status" value="2"/>
</dbReference>
<dbReference type="SMART" id="SM00086">
    <property type="entry name" value="PAC"/>
    <property type="match status" value="2"/>
</dbReference>
<evidence type="ECO:0000256" key="2">
    <source>
        <dbReference type="ARBA" id="ARBA00022448"/>
    </source>
</evidence>
<evidence type="ECO:0000259" key="13">
    <source>
        <dbReference type="PROSITE" id="PS50112"/>
    </source>
</evidence>
<protein>
    <submittedName>
        <fullName evidence="16">Chemotaxis protein</fullName>
    </submittedName>
</protein>
<organism evidence="16 17">
    <name type="scientific">Phenylobacterium soli</name>
    <dbReference type="NCBI Taxonomy" id="2170551"/>
    <lineage>
        <taxon>Bacteria</taxon>
        <taxon>Pseudomonadati</taxon>
        <taxon>Pseudomonadota</taxon>
        <taxon>Alphaproteobacteria</taxon>
        <taxon>Caulobacterales</taxon>
        <taxon>Caulobacteraceae</taxon>
        <taxon>Phenylobacterium</taxon>
    </lineage>
</organism>
<accession>A0A328AIZ9</accession>
<keyword evidence="2" id="KW-0813">Transport</keyword>
<evidence type="ECO:0000256" key="3">
    <source>
        <dbReference type="ARBA" id="ARBA00022519"/>
    </source>
</evidence>
<dbReference type="InterPro" id="IPR012292">
    <property type="entry name" value="Globin/Proto"/>
</dbReference>
<dbReference type="Gene3D" id="1.10.287.950">
    <property type="entry name" value="Methyl-accepting chemotaxis protein"/>
    <property type="match status" value="1"/>
</dbReference>
<feature type="domain" description="PAS" evidence="13">
    <location>
        <begin position="301"/>
        <end position="340"/>
    </location>
</feature>
<keyword evidence="3" id="KW-0997">Cell inner membrane</keyword>
<dbReference type="InterPro" id="IPR000727">
    <property type="entry name" value="T_SNARE_dom"/>
</dbReference>
<dbReference type="SUPFAM" id="SSF58104">
    <property type="entry name" value="Methyl-accepting chemotaxis protein (MCP) signaling domain"/>
    <property type="match status" value="1"/>
</dbReference>
<evidence type="ECO:0000256" key="11">
    <source>
        <dbReference type="SAM" id="MobiDB-lite"/>
    </source>
</evidence>
<comment type="subcellular location">
    <subcellularLocation>
        <location evidence="1">Cell inner membrane</location>
        <topology evidence="1">Multi-pass membrane protein</topology>
    </subcellularLocation>
</comment>
<keyword evidence="3" id="KW-1003">Cell membrane</keyword>
<sequence>MGGKSSVALSQDTGASLFERLGGEAAVDAAVELFYRKVLADPRINAFFDGVDMKRQARSQKAFLTMLMGGPNNYTGDSLRMSHRKYAAQGLNDIHFDIVVKHLADTLRELGCAESDIAEVGALAESARDDVLNREPQGSGMAQGSAAVRKQETEAPDELAAQLEDYKGQVDAIRRSQAVIEFGTDGVILDANDNFLRALGYSLDEIRGQHHSMFVDPAERSSPEYRAFWDRLSRGEYDAGEYKRIGKGGKEIWIQASYNPIFDRSGRPYKVVKYASDITAQKMAAADAAGQLDAISKAQAVIQFHLDGTIIEANANFLNTLGYSLEEVRGKHHSMFVEPEYRASPEYRAFWDKLGRGEYDAGRYLRVGKGGKEIWIQASYNPILDPSGKPVKVVKYATDITEQVKREQENETLSRVVDAAPFNVMVCDPNDLTINYLNKRTIETLRGLQHLLPVPADKLLGQCIDVFHKNPAHQRRLLADPNNLPHRAIIKLGDEALDLRVQALRDGQNRYNAAMLTWTVVTDQLRFIDRVNDFSKDVAGSAEDMRGMANTMAASAEETSNQAAAVAAASEEASSNVQTVASAAEELSASIQEITRQVEQSSSISRQAVEEAMATDGTMRGLADSAERVGEVVGLIQEIASQTKLLALNATIESARAGEAGKGFAVVASEVKNLADQTAKATKQIAEQIGSIQKASQAAVGAIESIRRTIEQANEASAAIASAVEEQGAATQEITRNVQEAASGTREVSSNITGVTDAAGQNSQAAADMLGATNSLSDKAVQLEALAAEIEAMIKA</sequence>
<dbReference type="InterPro" id="IPR035965">
    <property type="entry name" value="PAS-like_dom_sf"/>
</dbReference>
<dbReference type="Gene3D" id="1.10.490.10">
    <property type="entry name" value="Globins"/>
    <property type="match status" value="1"/>
</dbReference>
<dbReference type="AlphaFoldDB" id="A0A328AIZ9"/>
<dbReference type="SMART" id="SM00091">
    <property type="entry name" value="PAS"/>
    <property type="match status" value="3"/>
</dbReference>
<keyword evidence="4 9" id="KW-0349">Heme</keyword>
<dbReference type="SMART" id="SM00283">
    <property type="entry name" value="MA"/>
    <property type="match status" value="1"/>
</dbReference>
<dbReference type="GO" id="GO:0004888">
    <property type="term" value="F:transmembrane signaling receptor activity"/>
    <property type="evidence" value="ECO:0007669"/>
    <property type="project" value="InterPro"/>
</dbReference>
<dbReference type="Pfam" id="PF00015">
    <property type="entry name" value="MCPsignal"/>
    <property type="match status" value="1"/>
</dbReference>
<dbReference type="CDD" id="cd00130">
    <property type="entry name" value="PAS"/>
    <property type="match status" value="2"/>
</dbReference>